<keyword evidence="3" id="KW-0540">Nuclease</keyword>
<comment type="similarity">
    <text evidence="1">Belongs to the HicA mRNA interferase family.</text>
</comment>
<keyword evidence="2" id="KW-1277">Toxin-antitoxin system</keyword>
<keyword evidence="5" id="KW-0378">Hydrolase</keyword>
<organism evidence="8 9">
    <name type="scientific">Mucilaginibacter lappiensis</name>
    <dbReference type="NCBI Taxonomy" id="354630"/>
    <lineage>
        <taxon>Bacteria</taxon>
        <taxon>Pseudomonadati</taxon>
        <taxon>Bacteroidota</taxon>
        <taxon>Sphingobacteriia</taxon>
        <taxon>Sphingobacteriales</taxon>
        <taxon>Sphingobacteriaceae</taxon>
        <taxon>Mucilaginibacter</taxon>
    </lineage>
</organism>
<dbReference type="InterPro" id="IPR012933">
    <property type="entry name" value="HicA_mRNA_interferase"/>
</dbReference>
<gene>
    <name evidence="8" type="ORF">HDF23_002483</name>
</gene>
<reference evidence="8 9" key="1">
    <citation type="submission" date="2020-08" db="EMBL/GenBank/DDBJ databases">
        <title>Genomic Encyclopedia of Type Strains, Phase IV (KMG-V): Genome sequencing to study the core and pangenomes of soil and plant-associated prokaryotes.</title>
        <authorList>
            <person name="Whitman W."/>
        </authorList>
    </citation>
    <scope>NUCLEOTIDE SEQUENCE [LARGE SCALE GENOMIC DNA]</scope>
    <source>
        <strain evidence="8 9">ANJLi2</strain>
    </source>
</reference>
<evidence type="ECO:0000256" key="6">
    <source>
        <dbReference type="ARBA" id="ARBA00022884"/>
    </source>
</evidence>
<name>A0ABR6PIY8_9SPHI</name>
<accession>A0ABR6PIY8</accession>
<dbReference type="Gene3D" id="3.30.920.30">
    <property type="entry name" value="Hypothetical protein"/>
    <property type="match status" value="1"/>
</dbReference>
<keyword evidence="7" id="KW-0346">Stress response</keyword>
<evidence type="ECO:0000256" key="5">
    <source>
        <dbReference type="ARBA" id="ARBA00022801"/>
    </source>
</evidence>
<dbReference type="SUPFAM" id="SSF54786">
    <property type="entry name" value="YcfA/nrd intein domain"/>
    <property type="match status" value="1"/>
</dbReference>
<evidence type="ECO:0000256" key="3">
    <source>
        <dbReference type="ARBA" id="ARBA00022722"/>
    </source>
</evidence>
<dbReference type="Pfam" id="PF07927">
    <property type="entry name" value="HicA_toxin"/>
    <property type="match status" value="1"/>
</dbReference>
<evidence type="ECO:0000256" key="7">
    <source>
        <dbReference type="ARBA" id="ARBA00023016"/>
    </source>
</evidence>
<dbReference type="InterPro" id="IPR038570">
    <property type="entry name" value="HicA_sf"/>
</dbReference>
<evidence type="ECO:0000313" key="8">
    <source>
        <dbReference type="EMBL" id="MBB6109734.1"/>
    </source>
</evidence>
<dbReference type="RefSeq" id="WP_076373517.1">
    <property type="nucleotide sequence ID" value="NZ_FTMG01000005.1"/>
</dbReference>
<sequence>MKSSELLRLIKKAGWVEVRQTGSHIVLRHPDHTEPLIFANHGSKEVSTGLANKLKKQAGLK</sequence>
<dbReference type="Proteomes" id="UP000541583">
    <property type="component" value="Unassembled WGS sequence"/>
</dbReference>
<comment type="caution">
    <text evidence="8">The sequence shown here is derived from an EMBL/GenBank/DDBJ whole genome shotgun (WGS) entry which is preliminary data.</text>
</comment>
<evidence type="ECO:0000256" key="2">
    <source>
        <dbReference type="ARBA" id="ARBA00022649"/>
    </source>
</evidence>
<protein>
    <submittedName>
        <fullName evidence="8">RNA binding protein YcfA (HicA-like mRNA interferase family)</fullName>
    </submittedName>
</protein>
<keyword evidence="9" id="KW-1185">Reference proteome</keyword>
<keyword evidence="4" id="KW-0255">Endonuclease</keyword>
<dbReference type="EMBL" id="JACHCB010000005">
    <property type="protein sequence ID" value="MBB6109734.1"/>
    <property type="molecule type" value="Genomic_DNA"/>
</dbReference>
<evidence type="ECO:0000256" key="4">
    <source>
        <dbReference type="ARBA" id="ARBA00022759"/>
    </source>
</evidence>
<keyword evidence="6" id="KW-0694">RNA-binding</keyword>
<evidence type="ECO:0000313" key="9">
    <source>
        <dbReference type="Proteomes" id="UP000541583"/>
    </source>
</evidence>
<evidence type="ECO:0000256" key="1">
    <source>
        <dbReference type="ARBA" id="ARBA00006620"/>
    </source>
</evidence>
<proteinExistence type="inferred from homology"/>